<evidence type="ECO:0000256" key="2">
    <source>
        <dbReference type="ARBA" id="ARBA00006058"/>
    </source>
</evidence>
<protein>
    <recommendedName>
        <fullName evidence="10">Prominin 2</fullName>
    </recommendedName>
</protein>
<evidence type="ECO:0000256" key="1">
    <source>
        <dbReference type="ARBA" id="ARBA00004475"/>
    </source>
</evidence>
<reference evidence="8" key="2">
    <citation type="submission" date="2025-09" db="UniProtKB">
        <authorList>
            <consortium name="Ensembl"/>
        </authorList>
    </citation>
    <scope>IDENTIFICATION</scope>
</reference>
<feature type="transmembrane region" description="Helical" evidence="7">
    <location>
        <begin position="741"/>
        <end position="760"/>
    </location>
</feature>
<dbReference type="Proteomes" id="UP000472261">
    <property type="component" value="Unplaced"/>
</dbReference>
<evidence type="ECO:0000313" key="9">
    <source>
        <dbReference type="Proteomes" id="UP000472261"/>
    </source>
</evidence>
<dbReference type="GeneID" id="116231721"/>
<dbReference type="GO" id="GO:0009986">
    <property type="term" value="C:cell surface"/>
    <property type="evidence" value="ECO:0007669"/>
    <property type="project" value="TreeGrafter"/>
</dbReference>
<name>A0A669PVJ0_PHACC</name>
<reference evidence="8" key="1">
    <citation type="submission" date="2025-08" db="UniProtKB">
        <authorList>
            <consortium name="Ensembl"/>
        </authorList>
    </citation>
    <scope>IDENTIFICATION</scope>
</reference>
<keyword evidence="9" id="KW-1185">Reference proteome</keyword>
<dbReference type="PANTHER" id="PTHR22730">
    <property type="entry name" value="PROMININ PROM PROTEIN"/>
    <property type="match status" value="1"/>
</dbReference>
<feature type="transmembrane region" description="Helical" evidence="7">
    <location>
        <begin position="386"/>
        <end position="414"/>
    </location>
</feature>
<dbReference type="Pfam" id="PF05478">
    <property type="entry name" value="Prominin"/>
    <property type="match status" value="1"/>
</dbReference>
<dbReference type="Ensembl" id="ENSPCLT00000015397.1">
    <property type="protein sequence ID" value="ENSPCLP00000011470.1"/>
    <property type="gene ID" value="ENSPCLG00000009476.1"/>
</dbReference>
<keyword evidence="3 7" id="KW-0812">Transmembrane</keyword>
<organism evidence="8 9">
    <name type="scientific">Phasianus colchicus</name>
    <name type="common">Common pheasant</name>
    <dbReference type="NCBI Taxonomy" id="9054"/>
    <lineage>
        <taxon>Eukaryota</taxon>
        <taxon>Metazoa</taxon>
        <taxon>Chordata</taxon>
        <taxon>Craniata</taxon>
        <taxon>Vertebrata</taxon>
        <taxon>Euteleostomi</taxon>
        <taxon>Archelosauria</taxon>
        <taxon>Archosauria</taxon>
        <taxon>Dinosauria</taxon>
        <taxon>Saurischia</taxon>
        <taxon>Theropoda</taxon>
        <taxon>Coelurosauria</taxon>
        <taxon>Aves</taxon>
        <taxon>Neognathae</taxon>
        <taxon>Galloanserae</taxon>
        <taxon>Galliformes</taxon>
        <taxon>Phasianidae</taxon>
        <taxon>Phasianinae</taxon>
        <taxon>Phasianus</taxon>
    </lineage>
</organism>
<dbReference type="InterPro" id="IPR008795">
    <property type="entry name" value="Prominin"/>
</dbReference>
<dbReference type="GO" id="GO:0071914">
    <property type="term" value="C:prominosome"/>
    <property type="evidence" value="ECO:0007669"/>
    <property type="project" value="TreeGrafter"/>
</dbReference>
<dbReference type="PANTHER" id="PTHR22730:SF4">
    <property type="entry name" value="PROMININ-1-A-LIKE"/>
    <property type="match status" value="1"/>
</dbReference>
<keyword evidence="4 7" id="KW-1133">Transmembrane helix</keyword>
<dbReference type="GO" id="GO:0016324">
    <property type="term" value="C:apical plasma membrane"/>
    <property type="evidence" value="ECO:0007669"/>
    <property type="project" value="TreeGrafter"/>
</dbReference>
<feature type="transmembrane region" description="Helical" evidence="7">
    <location>
        <begin position="435"/>
        <end position="468"/>
    </location>
</feature>
<dbReference type="OMA" id="IVCAYMV"/>
<dbReference type="GO" id="GO:0031528">
    <property type="term" value="C:microvillus membrane"/>
    <property type="evidence" value="ECO:0007669"/>
    <property type="project" value="UniProtKB-SubCell"/>
</dbReference>
<dbReference type="GO" id="GO:0015485">
    <property type="term" value="F:cholesterol binding"/>
    <property type="evidence" value="ECO:0007669"/>
    <property type="project" value="TreeGrafter"/>
</dbReference>
<proteinExistence type="inferred from homology"/>
<comment type="similarity">
    <text evidence="2">Belongs to the prominin family.</text>
</comment>
<evidence type="ECO:0000256" key="3">
    <source>
        <dbReference type="ARBA" id="ARBA00022692"/>
    </source>
</evidence>
<sequence>MELGNISQPVYGPGLEEPSSSTPGLVRMVHGFLRLVQPHGLPLELIADLAQTQGEVVNDEQKEELLRYELGFLVCIAIGLLFAVAVPLAGCCFCCCRCCGRCGGRMSQKQDGRMRSRRRVLYSAVLLVSALVLAGDVCAFISNIRFSQSVSSTFPNINSTVHDLRSYLLSIPQQVSFIIDSSNVPLGNTNDSLQNIGPLLGGRIASSIRSSTDEALGSLQSLLGAMETLASAFGTINSTRWHLEELQGTYDGQLGTLRARIENTLQRCGQPCSTTSPNGVAFVANYSTVPGVERQLEALWDVLDSGIEGDLEVISVLEQAPRKVQEQSQDVVTRTQEQLGHIRQEIRSMQDQLPLQNMEERAGNLVNQTSAVLGDNQKTVTDLDSIRWSVCALLCCMVLLVVLCNTCGLLLGPLGHKESTLPTQRSCLSNTGGNFFMAGVGFSFIFSWLLMLLVLLTFFLGGNIYMLVCESWRSQQLFQLVDTPGLIPGFNLSEVLGDESGTITFSQIYRQCQQDAALWQTLRLDQRVSLDELLNISQYTGEISAAFQKLNITLTPISVLNESQRELLLNACRDAQPPNFTHTLQQLDQGVTMGSLQELATELEQLADNAGADVQGDLKADAAELRELDRELNSNFSGLLKTLKENIQLVQSRAAQLEAQTNSTLDKASATEEFLGREMGNIIKNETWAFLEELLDFFETYITWAKSSLRMDVARCKPIAQSLDNVEAIACDHILDSMNTFWFSLGLCTVFLLPSIILAVRLAKFYRRMDIDDDYRKEAVEIGPAFNLYKIPRPATRH</sequence>
<evidence type="ECO:0000256" key="5">
    <source>
        <dbReference type="ARBA" id="ARBA00023136"/>
    </source>
</evidence>
<evidence type="ECO:0008006" key="10">
    <source>
        <dbReference type="Google" id="ProtNLM"/>
    </source>
</evidence>
<evidence type="ECO:0000256" key="4">
    <source>
        <dbReference type="ARBA" id="ARBA00022989"/>
    </source>
</evidence>
<feature type="transmembrane region" description="Helical" evidence="7">
    <location>
        <begin position="120"/>
        <end position="142"/>
    </location>
</feature>
<feature type="transmembrane region" description="Helical" evidence="7">
    <location>
        <begin position="70"/>
        <end position="99"/>
    </location>
</feature>
<gene>
    <name evidence="8" type="primary">LOC116231721</name>
</gene>
<evidence type="ECO:0000313" key="8">
    <source>
        <dbReference type="Ensembl" id="ENSPCLP00000011470.1"/>
    </source>
</evidence>
<comment type="subcellular location">
    <subcellularLocation>
        <location evidence="1">Cell projection</location>
        <location evidence="1">Microvillus membrane</location>
        <topology evidence="1">Multi-pass membrane protein</topology>
    </subcellularLocation>
</comment>
<dbReference type="AlphaFoldDB" id="A0A669PVJ0"/>
<evidence type="ECO:0000256" key="7">
    <source>
        <dbReference type="SAM" id="Phobius"/>
    </source>
</evidence>
<dbReference type="OrthoDB" id="6229420at2759"/>
<accession>A0A669PVJ0</accession>
<dbReference type="RefSeq" id="XP_031453534.1">
    <property type="nucleotide sequence ID" value="XM_031597674.1"/>
</dbReference>
<keyword evidence="5 7" id="KW-0472">Membrane</keyword>
<dbReference type="KEGG" id="pcoc:116231721"/>
<evidence type="ECO:0000256" key="6">
    <source>
        <dbReference type="ARBA" id="ARBA00023180"/>
    </source>
</evidence>
<keyword evidence="6" id="KW-0325">Glycoprotein</keyword>
<dbReference type="GO" id="GO:0005929">
    <property type="term" value="C:cilium"/>
    <property type="evidence" value="ECO:0007669"/>
    <property type="project" value="TreeGrafter"/>
</dbReference>